<reference evidence="1 2" key="1">
    <citation type="submission" date="2014-04" db="EMBL/GenBank/DDBJ databases">
        <title>Evolutionary Origins and Diversification of the Mycorrhizal Mutualists.</title>
        <authorList>
            <consortium name="DOE Joint Genome Institute"/>
            <consortium name="Mycorrhizal Genomics Consortium"/>
            <person name="Kohler A."/>
            <person name="Kuo A."/>
            <person name="Nagy L.G."/>
            <person name="Floudas D."/>
            <person name="Copeland A."/>
            <person name="Barry K.W."/>
            <person name="Cichocki N."/>
            <person name="Veneault-Fourrey C."/>
            <person name="LaButti K."/>
            <person name="Lindquist E.A."/>
            <person name="Lipzen A."/>
            <person name="Lundell T."/>
            <person name="Morin E."/>
            <person name="Murat C."/>
            <person name="Riley R."/>
            <person name="Ohm R."/>
            <person name="Sun H."/>
            <person name="Tunlid A."/>
            <person name="Henrissat B."/>
            <person name="Grigoriev I.V."/>
            <person name="Hibbett D.S."/>
            <person name="Martin F."/>
        </authorList>
    </citation>
    <scope>NUCLEOTIDE SEQUENCE [LARGE SCALE GENOMIC DNA]</scope>
    <source>
        <strain evidence="1 2">Koide BX008</strain>
    </source>
</reference>
<evidence type="ECO:0000313" key="1">
    <source>
        <dbReference type="EMBL" id="KIL58723.1"/>
    </source>
</evidence>
<name>A0A0C2WR09_AMAMK</name>
<keyword evidence="2" id="KW-1185">Reference proteome</keyword>
<dbReference type="Proteomes" id="UP000054549">
    <property type="component" value="Unassembled WGS sequence"/>
</dbReference>
<accession>A0A0C2WR09</accession>
<sequence length="63" mass="7304">MERGGYLVPRESSVDMYAIQVEEMNECTLISVLLVQQKWVLSWRLFDQKDQLCWIGSAATQLP</sequence>
<proteinExistence type="predicted"/>
<evidence type="ECO:0000313" key="2">
    <source>
        <dbReference type="Proteomes" id="UP000054549"/>
    </source>
</evidence>
<dbReference type="AlphaFoldDB" id="A0A0C2WR09"/>
<organism evidence="1 2">
    <name type="scientific">Amanita muscaria (strain Koide BX008)</name>
    <dbReference type="NCBI Taxonomy" id="946122"/>
    <lineage>
        <taxon>Eukaryota</taxon>
        <taxon>Fungi</taxon>
        <taxon>Dikarya</taxon>
        <taxon>Basidiomycota</taxon>
        <taxon>Agaricomycotina</taxon>
        <taxon>Agaricomycetes</taxon>
        <taxon>Agaricomycetidae</taxon>
        <taxon>Agaricales</taxon>
        <taxon>Pluteineae</taxon>
        <taxon>Amanitaceae</taxon>
        <taxon>Amanita</taxon>
    </lineage>
</organism>
<dbReference type="InParanoid" id="A0A0C2WR09"/>
<dbReference type="EMBL" id="KN818331">
    <property type="protein sequence ID" value="KIL58723.1"/>
    <property type="molecule type" value="Genomic_DNA"/>
</dbReference>
<dbReference type="HOGENOM" id="CLU_2885289_0_0_1"/>
<gene>
    <name evidence="1" type="ORF">M378DRAFT_170272</name>
</gene>
<protein>
    <submittedName>
        <fullName evidence="1">Uncharacterized protein</fullName>
    </submittedName>
</protein>